<feature type="domain" description="Xylose isomerase-like TIM barrel" evidence="1">
    <location>
        <begin position="23"/>
        <end position="266"/>
    </location>
</feature>
<keyword evidence="2" id="KW-0413">Isomerase</keyword>
<dbReference type="EMBL" id="JASCXW010000005">
    <property type="protein sequence ID" value="MDI6452500.1"/>
    <property type="molecule type" value="Genomic_DNA"/>
</dbReference>
<dbReference type="RefSeq" id="WP_282838916.1">
    <property type="nucleotide sequence ID" value="NZ_JASCXW010000005.1"/>
</dbReference>
<name>A0AAW6U6G4_9MOLU</name>
<sequence>MNKIGIRAHDIGKFDEKTLSKKVMEYGFDGVQLVFKKAIDHPVDFNNLIEMKKHFQYPMIMMLGAYFNPIHPDPKVVEEGIENFKNHLKIANSLKTKFVGTETGSLMGSPWGYVKENHSNESLNQMIHVIKDLADTASTYKSYIAIEGAYAHVAYSPQRIKKILEEVKSPYVKVTIDLFNYLHLGNYQDRMEIFETCLNLLRDDIVIFHLKDFIVQNEKLVQVGLGQGLMDFPKIIRRIQEVKPEAYLIFEGVTGEDIKTSYDYIKSLLEGK</sequence>
<reference evidence="2" key="1">
    <citation type="submission" date="2023-05" db="EMBL/GenBank/DDBJ databases">
        <title>Mariniplasma microaerophilum sp. nov., a novel anaerobic mollicute isolated from terrestrial mud volcano, Taman Peninsula, Russia.</title>
        <authorList>
            <person name="Khomyakova M.A."/>
            <person name="Merkel A.Y."/>
            <person name="Slobodkin A.I."/>
        </authorList>
    </citation>
    <scope>NUCLEOTIDE SEQUENCE</scope>
    <source>
        <strain evidence="2">M4Ah</strain>
    </source>
</reference>
<dbReference type="Pfam" id="PF01261">
    <property type="entry name" value="AP_endonuc_2"/>
    <property type="match status" value="1"/>
</dbReference>
<dbReference type="GO" id="GO:0016853">
    <property type="term" value="F:isomerase activity"/>
    <property type="evidence" value="ECO:0007669"/>
    <property type="project" value="UniProtKB-KW"/>
</dbReference>
<protein>
    <submittedName>
        <fullName evidence="2">Sugar phosphate isomerase/epimerase family protein</fullName>
    </submittedName>
</protein>
<dbReference type="InterPro" id="IPR013022">
    <property type="entry name" value="Xyl_isomerase-like_TIM-brl"/>
</dbReference>
<proteinExistence type="predicted"/>
<organism evidence="2 3">
    <name type="scientific">Peloplasma aerotolerans</name>
    <dbReference type="NCBI Taxonomy" id="3044389"/>
    <lineage>
        <taxon>Bacteria</taxon>
        <taxon>Bacillati</taxon>
        <taxon>Mycoplasmatota</taxon>
        <taxon>Mollicutes</taxon>
        <taxon>Acholeplasmatales</taxon>
        <taxon>Acholeplasmataceae</taxon>
        <taxon>Peloplasma</taxon>
    </lineage>
</organism>
<dbReference type="PANTHER" id="PTHR12110">
    <property type="entry name" value="HYDROXYPYRUVATE ISOMERASE"/>
    <property type="match status" value="1"/>
</dbReference>
<dbReference type="Proteomes" id="UP001431532">
    <property type="component" value="Unassembled WGS sequence"/>
</dbReference>
<keyword evidence="3" id="KW-1185">Reference proteome</keyword>
<dbReference type="InterPro" id="IPR050312">
    <property type="entry name" value="IolE/XylAMocC-like"/>
</dbReference>
<evidence type="ECO:0000259" key="1">
    <source>
        <dbReference type="Pfam" id="PF01261"/>
    </source>
</evidence>
<accession>A0AAW6U6G4</accession>
<dbReference type="InterPro" id="IPR036237">
    <property type="entry name" value="Xyl_isomerase-like_sf"/>
</dbReference>
<evidence type="ECO:0000313" key="3">
    <source>
        <dbReference type="Proteomes" id="UP001431532"/>
    </source>
</evidence>
<gene>
    <name evidence="2" type="ORF">QJ521_02880</name>
</gene>
<comment type="caution">
    <text evidence="2">The sequence shown here is derived from an EMBL/GenBank/DDBJ whole genome shotgun (WGS) entry which is preliminary data.</text>
</comment>
<dbReference type="AlphaFoldDB" id="A0AAW6U6G4"/>
<dbReference type="SUPFAM" id="SSF51658">
    <property type="entry name" value="Xylose isomerase-like"/>
    <property type="match status" value="1"/>
</dbReference>
<dbReference type="Gene3D" id="3.20.20.150">
    <property type="entry name" value="Divalent-metal-dependent TIM barrel enzymes"/>
    <property type="match status" value="1"/>
</dbReference>
<dbReference type="PANTHER" id="PTHR12110:SF21">
    <property type="entry name" value="XYLOSE ISOMERASE-LIKE TIM BARREL DOMAIN-CONTAINING PROTEIN"/>
    <property type="match status" value="1"/>
</dbReference>
<evidence type="ECO:0000313" key="2">
    <source>
        <dbReference type="EMBL" id="MDI6452500.1"/>
    </source>
</evidence>